<comment type="caution">
    <text evidence="4">The sequence shown here is derived from an EMBL/GenBank/DDBJ whole genome shotgun (WGS) entry which is preliminary data.</text>
</comment>
<evidence type="ECO:0000256" key="1">
    <source>
        <dbReference type="ARBA" id="ARBA00023125"/>
    </source>
</evidence>
<evidence type="ECO:0000313" key="4">
    <source>
        <dbReference type="EMBL" id="MDQ0163370.1"/>
    </source>
</evidence>
<dbReference type="Gene3D" id="1.10.150.130">
    <property type="match status" value="1"/>
</dbReference>
<keyword evidence="1 2" id="KW-0238">DNA-binding</keyword>
<dbReference type="PROSITE" id="PS51900">
    <property type="entry name" value="CB"/>
    <property type="match status" value="1"/>
</dbReference>
<evidence type="ECO:0000256" key="2">
    <source>
        <dbReference type="PROSITE-ProRule" id="PRU01248"/>
    </source>
</evidence>
<dbReference type="InterPro" id="IPR010998">
    <property type="entry name" value="Integrase_recombinase_N"/>
</dbReference>
<protein>
    <recommendedName>
        <fullName evidence="3">Core-binding (CB) domain-containing protein</fullName>
    </recommendedName>
</protein>
<feature type="domain" description="Core-binding (CB)" evidence="3">
    <location>
        <begin position="2"/>
        <end position="112"/>
    </location>
</feature>
<gene>
    <name evidence="4" type="ORF">J2S06_002450</name>
</gene>
<reference evidence="4 5" key="1">
    <citation type="submission" date="2023-07" db="EMBL/GenBank/DDBJ databases">
        <title>Genomic Encyclopedia of Type Strains, Phase IV (KMG-IV): sequencing the most valuable type-strain genomes for metagenomic binning, comparative biology and taxonomic classification.</title>
        <authorList>
            <person name="Goeker M."/>
        </authorList>
    </citation>
    <scope>NUCLEOTIDE SEQUENCE [LARGE SCALE GENOMIC DNA]</scope>
    <source>
        <strain evidence="4 5">DSM 19092</strain>
    </source>
</reference>
<organism evidence="4 5">
    <name type="scientific">Aeribacillus alveayuensis</name>
    <dbReference type="NCBI Taxonomy" id="279215"/>
    <lineage>
        <taxon>Bacteria</taxon>
        <taxon>Bacillati</taxon>
        <taxon>Bacillota</taxon>
        <taxon>Bacilli</taxon>
        <taxon>Bacillales</taxon>
        <taxon>Bacillaceae</taxon>
        <taxon>Aeribacillus</taxon>
    </lineage>
</organism>
<dbReference type="InterPro" id="IPR044068">
    <property type="entry name" value="CB"/>
</dbReference>
<evidence type="ECO:0000259" key="3">
    <source>
        <dbReference type="PROSITE" id="PS51900"/>
    </source>
</evidence>
<dbReference type="EMBL" id="JAUSTR010000014">
    <property type="protein sequence ID" value="MDQ0163370.1"/>
    <property type="molecule type" value="Genomic_DNA"/>
</dbReference>
<evidence type="ECO:0000313" key="5">
    <source>
        <dbReference type="Proteomes" id="UP001225646"/>
    </source>
</evidence>
<dbReference type="Proteomes" id="UP001225646">
    <property type="component" value="Unassembled WGS sequence"/>
</dbReference>
<keyword evidence="5" id="KW-1185">Reference proteome</keyword>
<name>A0ABT9VR71_9BACI</name>
<sequence length="230" mass="27059">MPSIRKALDEFLSEQKERLSEKTYKGYESVIELFTIFLNGYGHTSLDRDEHEKLFQAMEKGIEFTDIFGVEKITYPVIHEFLGYFLIKKAMVSESFLKTNGTVMKKLVKWLYDQQYISKEEYEEQMEIVNELKDDLPLVERVGRLIFELHKFSNIAEENFEEYEEDYFTITRVENGKLWLQGDLDFDSEIGPVIVTEEISSLCKTGWEVYLSLGLKNGKWYILESGNVYP</sequence>
<dbReference type="RefSeq" id="WP_419152494.1">
    <property type="nucleotide sequence ID" value="NZ_JAUSTR010000014.1"/>
</dbReference>
<proteinExistence type="predicted"/>
<accession>A0ABT9VR71</accession>